<dbReference type="Gene3D" id="1.10.10.60">
    <property type="entry name" value="Homeodomain-like"/>
    <property type="match status" value="1"/>
</dbReference>
<evidence type="ECO:0000256" key="5">
    <source>
        <dbReference type="PROSITE-ProRule" id="PRU00108"/>
    </source>
</evidence>
<dbReference type="Pfam" id="PF00046">
    <property type="entry name" value="Homeodomain"/>
    <property type="match status" value="1"/>
</dbReference>
<dbReference type="GO" id="GO:0005634">
    <property type="term" value="C:nucleus"/>
    <property type="evidence" value="ECO:0007669"/>
    <property type="project" value="UniProtKB-SubCell"/>
</dbReference>
<proteinExistence type="predicted"/>
<feature type="DNA-binding region" description="Homeobox" evidence="5">
    <location>
        <begin position="104"/>
        <end position="163"/>
    </location>
</feature>
<organism evidence="8 9">
    <name type="scientific">Bagarius yarrelli</name>
    <name type="common">Goonch</name>
    <name type="synonym">Bagrus yarrelli</name>
    <dbReference type="NCBI Taxonomy" id="175774"/>
    <lineage>
        <taxon>Eukaryota</taxon>
        <taxon>Metazoa</taxon>
        <taxon>Chordata</taxon>
        <taxon>Craniata</taxon>
        <taxon>Vertebrata</taxon>
        <taxon>Euteleostomi</taxon>
        <taxon>Actinopterygii</taxon>
        <taxon>Neopterygii</taxon>
        <taxon>Teleostei</taxon>
        <taxon>Ostariophysi</taxon>
        <taxon>Siluriformes</taxon>
        <taxon>Sisoridae</taxon>
        <taxon>Sisorinae</taxon>
        <taxon>Bagarius</taxon>
    </lineage>
</organism>
<dbReference type="OrthoDB" id="6159439at2759"/>
<evidence type="ECO:0000256" key="6">
    <source>
        <dbReference type="RuleBase" id="RU000682"/>
    </source>
</evidence>
<evidence type="ECO:0000256" key="1">
    <source>
        <dbReference type="ARBA" id="ARBA00004123"/>
    </source>
</evidence>
<dbReference type="GO" id="GO:0003677">
    <property type="term" value="F:DNA binding"/>
    <property type="evidence" value="ECO:0007669"/>
    <property type="project" value="UniProtKB-UniRule"/>
</dbReference>
<evidence type="ECO:0000256" key="2">
    <source>
        <dbReference type="ARBA" id="ARBA00023125"/>
    </source>
</evidence>
<dbReference type="CDD" id="cd00086">
    <property type="entry name" value="homeodomain"/>
    <property type="match status" value="1"/>
</dbReference>
<comment type="subcellular location">
    <subcellularLocation>
        <location evidence="1 5 6">Nucleus</location>
    </subcellularLocation>
</comment>
<gene>
    <name evidence="8" type="ORF">Baya_1991</name>
</gene>
<comment type="caution">
    <text evidence="8">The sequence shown here is derived from an EMBL/GenBank/DDBJ whole genome shotgun (WGS) entry which is preliminary data.</text>
</comment>
<dbReference type="InterPro" id="IPR050848">
    <property type="entry name" value="Homeobox_TF"/>
</dbReference>
<protein>
    <submittedName>
        <fullName evidence="8">Homeobox protein vent1</fullName>
    </submittedName>
</protein>
<evidence type="ECO:0000313" key="9">
    <source>
        <dbReference type="Proteomes" id="UP000319801"/>
    </source>
</evidence>
<keyword evidence="9" id="KW-1185">Reference proteome</keyword>
<dbReference type="InterPro" id="IPR017970">
    <property type="entry name" value="Homeobox_CS"/>
</dbReference>
<dbReference type="PROSITE" id="PS50071">
    <property type="entry name" value="HOMEOBOX_2"/>
    <property type="match status" value="1"/>
</dbReference>
<keyword evidence="2 5" id="KW-0238">DNA-binding</keyword>
<accession>A0A556TMN9</accession>
<dbReference type="InterPro" id="IPR001356">
    <property type="entry name" value="HD"/>
</dbReference>
<dbReference type="SMART" id="SM00389">
    <property type="entry name" value="HOX"/>
    <property type="match status" value="1"/>
</dbReference>
<dbReference type="EMBL" id="VCAZ01000006">
    <property type="protein sequence ID" value="TSK22633.1"/>
    <property type="molecule type" value="Genomic_DNA"/>
</dbReference>
<name>A0A556TMN9_BAGYA</name>
<dbReference type="SUPFAM" id="SSF46689">
    <property type="entry name" value="Homeodomain-like"/>
    <property type="match status" value="1"/>
</dbReference>
<evidence type="ECO:0000256" key="4">
    <source>
        <dbReference type="ARBA" id="ARBA00023242"/>
    </source>
</evidence>
<dbReference type="PROSITE" id="PS00027">
    <property type="entry name" value="HOMEOBOX_1"/>
    <property type="match status" value="1"/>
</dbReference>
<evidence type="ECO:0000313" key="8">
    <source>
        <dbReference type="EMBL" id="TSK22633.1"/>
    </source>
</evidence>
<keyword evidence="4 5" id="KW-0539">Nucleus</keyword>
<dbReference type="PANTHER" id="PTHR24333">
    <property type="entry name" value="HOMEO BOX HB9 LIKE A-RELATED"/>
    <property type="match status" value="1"/>
</dbReference>
<dbReference type="AlphaFoldDB" id="A0A556TMN9"/>
<evidence type="ECO:0000256" key="3">
    <source>
        <dbReference type="ARBA" id="ARBA00023155"/>
    </source>
</evidence>
<dbReference type="GO" id="GO:0000981">
    <property type="term" value="F:DNA-binding transcription factor activity, RNA polymerase II-specific"/>
    <property type="evidence" value="ECO:0007669"/>
    <property type="project" value="InterPro"/>
</dbReference>
<dbReference type="Proteomes" id="UP000319801">
    <property type="component" value="Unassembled WGS sequence"/>
</dbReference>
<keyword evidence="3 5" id="KW-0371">Homeobox</keyword>
<feature type="domain" description="Homeobox" evidence="7">
    <location>
        <begin position="102"/>
        <end position="162"/>
    </location>
</feature>
<dbReference type="InterPro" id="IPR009057">
    <property type="entry name" value="Homeodomain-like_sf"/>
</dbReference>
<sequence length="237" mass="26736">MIKYNHFITQQSVKRNFNMAKNFSVAWLSQSSLDCESGSMAALVHSPAAPVLQTKNSSQVGNLLSDASFKDVTKIPTSPANSCGYTSGSESEVSDDIEVVLGPNRRVRTKFTSYQIARLEKTFLKYKYLGAGQRRKISEKLQLSETQVKTWFQNRRMKLKREAQDTRVGFPAPTMLSPLVLPPPPFQHHEFIGQRLTLPPCAAFPQYTPHISRTASLHQHTAYQAMVHPTLLSSRYY</sequence>
<evidence type="ECO:0000259" key="7">
    <source>
        <dbReference type="PROSITE" id="PS50071"/>
    </source>
</evidence>
<reference evidence="8 9" key="1">
    <citation type="journal article" date="2019" name="Genome Biol. Evol.">
        <title>Whole-Genome Sequencing of the Giant Devil Catfish, Bagarius yarrelli.</title>
        <authorList>
            <person name="Jiang W."/>
            <person name="Lv Y."/>
            <person name="Cheng L."/>
            <person name="Yang K."/>
            <person name="Chao B."/>
            <person name="Wang X."/>
            <person name="Li Y."/>
            <person name="Pan X."/>
            <person name="You X."/>
            <person name="Zhang Y."/>
            <person name="Yang J."/>
            <person name="Li J."/>
            <person name="Zhang X."/>
            <person name="Liu S."/>
            <person name="Sun C."/>
            <person name="Yang J."/>
            <person name="Shi Q."/>
        </authorList>
    </citation>
    <scope>NUCLEOTIDE SEQUENCE [LARGE SCALE GENOMIC DNA]</scope>
    <source>
        <strain evidence="8">JWS20170419001</strain>
        <tissue evidence="8">Muscle</tissue>
    </source>
</reference>
<dbReference type="PANTHER" id="PTHR24333:SF5">
    <property type="entry name" value="VENT HOMEOBOX"/>
    <property type="match status" value="1"/>
</dbReference>